<feature type="region of interest" description="Disordered" evidence="1">
    <location>
        <begin position="72"/>
        <end position="97"/>
    </location>
</feature>
<gene>
    <name evidence="3" type="ORF">FC75_GL000144</name>
</gene>
<feature type="signal peptide" evidence="2">
    <location>
        <begin position="1"/>
        <end position="24"/>
    </location>
</feature>
<accession>A0A0R2FKC9</accession>
<keyword evidence="2" id="KW-0732">Signal</keyword>
<dbReference type="PATRIC" id="fig|1423730.4.peg.155"/>
<protein>
    <submittedName>
        <fullName evidence="3">Uncharacterized protein</fullName>
    </submittedName>
</protein>
<comment type="caution">
    <text evidence="3">The sequence shown here is derived from an EMBL/GenBank/DDBJ whole genome shotgun (WGS) entry which is preliminary data.</text>
</comment>
<keyword evidence="4" id="KW-1185">Reference proteome</keyword>
<evidence type="ECO:0000256" key="2">
    <source>
        <dbReference type="SAM" id="SignalP"/>
    </source>
</evidence>
<dbReference type="STRING" id="1423730.FC75_GL000144"/>
<reference evidence="3 4" key="1">
    <citation type="journal article" date="2015" name="Genome Announc.">
        <title>Expanding the biotechnology potential of lactobacilli through comparative genomics of 213 strains and associated genera.</title>
        <authorList>
            <person name="Sun Z."/>
            <person name="Harris H.M."/>
            <person name="McCann A."/>
            <person name="Guo C."/>
            <person name="Argimon S."/>
            <person name="Zhang W."/>
            <person name="Yang X."/>
            <person name="Jeffery I.B."/>
            <person name="Cooney J.C."/>
            <person name="Kagawa T.F."/>
            <person name="Liu W."/>
            <person name="Song Y."/>
            <person name="Salvetti E."/>
            <person name="Wrobel A."/>
            <person name="Rasinkangas P."/>
            <person name="Parkhill J."/>
            <person name="Rea M.C."/>
            <person name="O'Sullivan O."/>
            <person name="Ritari J."/>
            <person name="Douillard F.P."/>
            <person name="Paul Ross R."/>
            <person name="Yang R."/>
            <person name="Briner A.E."/>
            <person name="Felis G.E."/>
            <person name="de Vos W.M."/>
            <person name="Barrangou R."/>
            <person name="Klaenhammer T.R."/>
            <person name="Caufield P.W."/>
            <person name="Cui Y."/>
            <person name="Zhang H."/>
            <person name="O'Toole P.W."/>
        </authorList>
    </citation>
    <scope>NUCLEOTIDE SEQUENCE [LARGE SCALE GENOMIC DNA]</scope>
    <source>
        <strain evidence="3 4">DSM 22697</strain>
    </source>
</reference>
<name>A0A0R2FKC9_9LACO</name>
<organism evidence="3 4">
    <name type="scientific">Lacticaseibacillus camelliae DSM 22697 = JCM 13995</name>
    <dbReference type="NCBI Taxonomy" id="1423730"/>
    <lineage>
        <taxon>Bacteria</taxon>
        <taxon>Bacillati</taxon>
        <taxon>Bacillota</taxon>
        <taxon>Bacilli</taxon>
        <taxon>Lactobacillales</taxon>
        <taxon>Lactobacillaceae</taxon>
        <taxon>Lacticaseibacillus</taxon>
    </lineage>
</organism>
<dbReference type="AlphaFoldDB" id="A0A0R2FKC9"/>
<evidence type="ECO:0000313" key="4">
    <source>
        <dbReference type="Proteomes" id="UP000050865"/>
    </source>
</evidence>
<feature type="compositionally biased region" description="Low complexity" evidence="1">
    <location>
        <begin position="72"/>
        <end position="94"/>
    </location>
</feature>
<dbReference type="Proteomes" id="UP000050865">
    <property type="component" value="Unassembled WGS sequence"/>
</dbReference>
<feature type="chain" id="PRO_5006417039" evidence="2">
    <location>
        <begin position="25"/>
        <end position="196"/>
    </location>
</feature>
<dbReference type="EMBL" id="AYZJ01000008">
    <property type="protein sequence ID" value="KRN25607.1"/>
    <property type="molecule type" value="Genomic_DNA"/>
</dbReference>
<evidence type="ECO:0000256" key="1">
    <source>
        <dbReference type="SAM" id="MobiDB-lite"/>
    </source>
</evidence>
<evidence type="ECO:0000313" key="3">
    <source>
        <dbReference type="EMBL" id="KRN25607.1"/>
    </source>
</evidence>
<sequence>MIVMKKWFLISALTLGLIGGGAGAATSHIDEASTEPKVSAPVVKTSKAKASVKGAKAAAVSAKVAQSSKAPVASVKPAAKTTQPASKQPASAASVKTQATASQTTAVKPAAQPTAGLAAYYGTWHNQAVTLTLSKSALTVAQPGQPSVTTSYQVTASGAGYLFTPTGVEADPLQLVLQNGQLSWVTGASAPLVLVR</sequence>
<proteinExistence type="predicted"/>